<dbReference type="EMBL" id="AFXP01000021">
    <property type="protein sequence ID" value="EHG15521.1"/>
    <property type="molecule type" value="Genomic_DNA"/>
</dbReference>
<dbReference type="AlphaFoldDB" id="G6AIP6"/>
<keyword evidence="2" id="KW-1185">Reference proteome</keyword>
<dbReference type="PATRIC" id="fig|857291.3.peg.1968"/>
<organism evidence="1 2">
    <name type="scientific">Prevotella histicola F0411</name>
    <dbReference type="NCBI Taxonomy" id="857291"/>
    <lineage>
        <taxon>Bacteria</taxon>
        <taxon>Pseudomonadati</taxon>
        <taxon>Bacteroidota</taxon>
        <taxon>Bacteroidia</taxon>
        <taxon>Bacteroidales</taxon>
        <taxon>Prevotellaceae</taxon>
        <taxon>Prevotella</taxon>
    </lineage>
</organism>
<comment type="caution">
    <text evidence="1">The sequence shown here is derived from an EMBL/GenBank/DDBJ whole genome shotgun (WGS) entry which is preliminary data.</text>
</comment>
<evidence type="ECO:0000313" key="2">
    <source>
        <dbReference type="Proteomes" id="UP000004597"/>
    </source>
</evidence>
<reference evidence="1 2" key="1">
    <citation type="submission" date="2011-10" db="EMBL/GenBank/DDBJ databases">
        <title>The Genome Sequence of Prevotella histicola F0411.</title>
        <authorList>
            <consortium name="The Broad Institute Genome Sequencing Platform"/>
            <person name="Earl A."/>
            <person name="Ward D."/>
            <person name="Feldgarden M."/>
            <person name="Gevers D."/>
            <person name="Izard J."/>
            <person name="Ganesan A."/>
            <person name="Blanton J.M."/>
            <person name="Baranova O.V."/>
            <person name="Tanner A.C."/>
            <person name="Mathney J.M.J."/>
            <person name="Dewhirst F.E."/>
            <person name="Young S.K."/>
            <person name="Zeng Q."/>
            <person name="Gargeya S."/>
            <person name="Fitzgerald M."/>
            <person name="Haas B."/>
            <person name="Abouelleil A."/>
            <person name="Alvarado L."/>
            <person name="Arachchi H.M."/>
            <person name="Berlin A."/>
            <person name="Brown A."/>
            <person name="Chapman S.B."/>
            <person name="Chen Z."/>
            <person name="Dunbar C."/>
            <person name="Freedman E."/>
            <person name="Gearin G."/>
            <person name="Gellesch M."/>
            <person name="Goldberg J."/>
            <person name="Griggs A."/>
            <person name="Gujja S."/>
            <person name="Heiman D."/>
            <person name="Howarth C."/>
            <person name="Larson L."/>
            <person name="Lui A."/>
            <person name="MacDonald P.J.P."/>
            <person name="Montmayeur A."/>
            <person name="Murphy C."/>
            <person name="Neiman D."/>
            <person name="Pearson M."/>
            <person name="Priest M."/>
            <person name="Roberts A."/>
            <person name="Saif S."/>
            <person name="Shea T."/>
            <person name="Shenoy N."/>
            <person name="Sisk P."/>
            <person name="Stolte C."/>
            <person name="Sykes S."/>
            <person name="Wortman J."/>
            <person name="Nusbaum C."/>
            <person name="Birren B."/>
        </authorList>
    </citation>
    <scope>NUCLEOTIDE SEQUENCE [LARGE SCALE GENOMIC DNA]</scope>
    <source>
        <strain evidence="1 2">F0411</strain>
    </source>
</reference>
<dbReference type="HOGENOM" id="CLU_3347139_0_0_10"/>
<sequence>MDRLIAMNKEYDSTVDARFLQIQNARREALARKAKKN</sequence>
<protein>
    <submittedName>
        <fullName evidence="1">Uncharacterized protein</fullName>
    </submittedName>
</protein>
<name>G6AIP6_9BACT</name>
<gene>
    <name evidence="1" type="ORF">HMPREF9138_01973</name>
</gene>
<evidence type="ECO:0000313" key="1">
    <source>
        <dbReference type="EMBL" id="EHG15521.1"/>
    </source>
</evidence>
<dbReference type="Proteomes" id="UP000004597">
    <property type="component" value="Unassembled WGS sequence"/>
</dbReference>
<proteinExistence type="predicted"/>
<accession>G6AIP6</accession>